<feature type="compositionally biased region" description="Polar residues" evidence="1">
    <location>
        <begin position="1"/>
        <end position="11"/>
    </location>
</feature>
<reference evidence="2 3" key="1">
    <citation type="submission" date="2024-03" db="EMBL/GenBank/DDBJ databases">
        <title>Adaptation during the transition from Ophiocordyceps entomopathogen to insect associate is accompanied by gene loss and intensified selection.</title>
        <authorList>
            <person name="Ward C.M."/>
            <person name="Onetto C.A."/>
            <person name="Borneman A.R."/>
        </authorList>
    </citation>
    <scope>NUCLEOTIDE SEQUENCE [LARGE SCALE GENOMIC DNA]</scope>
    <source>
        <strain evidence="2">AWRI1</strain>
        <tissue evidence="2">Single Adult Female</tissue>
    </source>
</reference>
<gene>
    <name evidence="2" type="ORF">V9T40_004692</name>
</gene>
<dbReference type="AlphaFoldDB" id="A0AAN9Y243"/>
<name>A0AAN9Y243_9HEMI</name>
<dbReference type="Proteomes" id="UP001367676">
    <property type="component" value="Unassembled WGS sequence"/>
</dbReference>
<evidence type="ECO:0000313" key="3">
    <source>
        <dbReference type="Proteomes" id="UP001367676"/>
    </source>
</evidence>
<sequence>MRQNLPQNGTPSGIHWPDLSHTLRFGPKSSNPRSQLYVATVPTVNVSFEKKTVEWAGDPGNLHTSDISGIINKILLINAES</sequence>
<evidence type="ECO:0000313" key="2">
    <source>
        <dbReference type="EMBL" id="KAK7583729.1"/>
    </source>
</evidence>
<comment type="caution">
    <text evidence="2">The sequence shown here is derived from an EMBL/GenBank/DDBJ whole genome shotgun (WGS) entry which is preliminary data.</text>
</comment>
<proteinExistence type="predicted"/>
<dbReference type="EMBL" id="JBBCAQ010000032">
    <property type="protein sequence ID" value="KAK7583729.1"/>
    <property type="molecule type" value="Genomic_DNA"/>
</dbReference>
<feature type="region of interest" description="Disordered" evidence="1">
    <location>
        <begin position="1"/>
        <end position="32"/>
    </location>
</feature>
<evidence type="ECO:0000256" key="1">
    <source>
        <dbReference type="SAM" id="MobiDB-lite"/>
    </source>
</evidence>
<accession>A0AAN9Y243</accession>
<organism evidence="2 3">
    <name type="scientific">Parthenolecanium corni</name>
    <dbReference type="NCBI Taxonomy" id="536013"/>
    <lineage>
        <taxon>Eukaryota</taxon>
        <taxon>Metazoa</taxon>
        <taxon>Ecdysozoa</taxon>
        <taxon>Arthropoda</taxon>
        <taxon>Hexapoda</taxon>
        <taxon>Insecta</taxon>
        <taxon>Pterygota</taxon>
        <taxon>Neoptera</taxon>
        <taxon>Paraneoptera</taxon>
        <taxon>Hemiptera</taxon>
        <taxon>Sternorrhyncha</taxon>
        <taxon>Coccoidea</taxon>
        <taxon>Coccidae</taxon>
        <taxon>Parthenolecanium</taxon>
    </lineage>
</organism>
<keyword evidence="3" id="KW-1185">Reference proteome</keyword>
<protein>
    <submittedName>
        <fullName evidence="2">Uncharacterized protein</fullName>
    </submittedName>
</protein>